<reference evidence="1 2" key="1">
    <citation type="journal article" date="2020" name="Mol. Biol. Evol.">
        <title>Distinct Expression and Methylation Patterns for Genes with Different Fates following a Single Whole-Genome Duplication in Flowering Plants.</title>
        <authorList>
            <person name="Shi T."/>
            <person name="Rahmani R.S."/>
            <person name="Gugger P.F."/>
            <person name="Wang M."/>
            <person name="Li H."/>
            <person name="Zhang Y."/>
            <person name="Li Z."/>
            <person name="Wang Q."/>
            <person name="Van de Peer Y."/>
            <person name="Marchal K."/>
            <person name="Chen J."/>
        </authorList>
    </citation>
    <scope>NUCLEOTIDE SEQUENCE [LARGE SCALE GENOMIC DNA]</scope>
    <source>
        <tissue evidence="1">Leaf</tissue>
    </source>
</reference>
<evidence type="ECO:0000313" key="2">
    <source>
        <dbReference type="Proteomes" id="UP000607653"/>
    </source>
</evidence>
<sequence length="43" mass="4351">MDCPGGKEGRGGRQPIVSTALSNKGSVTVDCLQVHGPPHGHGL</sequence>
<protein>
    <submittedName>
        <fullName evidence="1">Uncharacterized protein</fullName>
    </submittedName>
</protein>
<accession>A0A822ZUP9</accession>
<gene>
    <name evidence="1" type="ORF">HUJ06_003848</name>
</gene>
<dbReference type="EMBL" id="DUZY01000007">
    <property type="protein sequence ID" value="DAD45618.1"/>
    <property type="molecule type" value="Genomic_DNA"/>
</dbReference>
<proteinExistence type="predicted"/>
<comment type="caution">
    <text evidence="1">The sequence shown here is derived from an EMBL/GenBank/DDBJ whole genome shotgun (WGS) entry which is preliminary data.</text>
</comment>
<dbReference type="AlphaFoldDB" id="A0A822ZUP9"/>
<organism evidence="1 2">
    <name type="scientific">Nelumbo nucifera</name>
    <name type="common">Sacred lotus</name>
    <dbReference type="NCBI Taxonomy" id="4432"/>
    <lineage>
        <taxon>Eukaryota</taxon>
        <taxon>Viridiplantae</taxon>
        <taxon>Streptophyta</taxon>
        <taxon>Embryophyta</taxon>
        <taxon>Tracheophyta</taxon>
        <taxon>Spermatophyta</taxon>
        <taxon>Magnoliopsida</taxon>
        <taxon>Proteales</taxon>
        <taxon>Nelumbonaceae</taxon>
        <taxon>Nelumbo</taxon>
    </lineage>
</organism>
<evidence type="ECO:0000313" key="1">
    <source>
        <dbReference type="EMBL" id="DAD45618.1"/>
    </source>
</evidence>
<dbReference type="Proteomes" id="UP000607653">
    <property type="component" value="Unassembled WGS sequence"/>
</dbReference>
<keyword evidence="2" id="KW-1185">Reference proteome</keyword>
<name>A0A822ZUP9_NELNU</name>